<dbReference type="OrthoDB" id="272161at2759"/>
<feature type="compositionally biased region" description="Acidic residues" evidence="1">
    <location>
        <begin position="477"/>
        <end position="486"/>
    </location>
</feature>
<gene>
    <name evidence="2" type="ORF">NE237_005551</name>
</gene>
<proteinExistence type="predicted"/>
<organism evidence="2 3">
    <name type="scientific">Protea cynaroides</name>
    <dbReference type="NCBI Taxonomy" id="273540"/>
    <lineage>
        <taxon>Eukaryota</taxon>
        <taxon>Viridiplantae</taxon>
        <taxon>Streptophyta</taxon>
        <taxon>Embryophyta</taxon>
        <taxon>Tracheophyta</taxon>
        <taxon>Spermatophyta</taxon>
        <taxon>Magnoliopsida</taxon>
        <taxon>Proteales</taxon>
        <taxon>Proteaceae</taxon>
        <taxon>Protea</taxon>
    </lineage>
</organism>
<evidence type="ECO:0000256" key="1">
    <source>
        <dbReference type="SAM" id="MobiDB-lite"/>
    </source>
</evidence>
<reference evidence="2" key="1">
    <citation type="journal article" date="2023" name="Plant J.">
        <title>The genome of the king protea, Protea cynaroides.</title>
        <authorList>
            <person name="Chang J."/>
            <person name="Duong T.A."/>
            <person name="Schoeman C."/>
            <person name="Ma X."/>
            <person name="Roodt D."/>
            <person name="Barker N."/>
            <person name="Li Z."/>
            <person name="Van de Peer Y."/>
            <person name="Mizrachi E."/>
        </authorList>
    </citation>
    <scope>NUCLEOTIDE SEQUENCE</scope>
    <source>
        <tissue evidence="2">Young leaves</tissue>
    </source>
</reference>
<dbReference type="Proteomes" id="UP001141806">
    <property type="component" value="Unassembled WGS sequence"/>
</dbReference>
<dbReference type="InterPro" id="IPR032675">
    <property type="entry name" value="LRR_dom_sf"/>
</dbReference>
<name>A0A9Q0GNB5_9MAGN</name>
<feature type="compositionally biased region" description="Basic and acidic residues" evidence="1">
    <location>
        <begin position="641"/>
        <end position="650"/>
    </location>
</feature>
<comment type="caution">
    <text evidence="2">The sequence shown here is derived from an EMBL/GenBank/DDBJ whole genome shotgun (WGS) entry which is preliminary data.</text>
</comment>
<sequence>MIPNLSKLKRLMQLDIKNCINLEEIHCLERSESLQKLNAWAYHKLREIPNLSNLRRLKDLSITNCKNLEEIRGLQRTKYLNMFNADGCYRLTETKMKIVGQGRLVDNVGERLGSKLLVDDETYNGSSILCVVFAFKPWHEDQLKLLADELVTITFRVDAYIHELRTSHSVRIEDIEFTSRDIIYIHHFKGFDWFGFPLETKNDIHELNFFNAATYSHSGNSISELSFDVKFWKVLFETKGSDQQMPNRQSSALLVVDFFTWFDADDEVEKQGECELRNNTLVDFLSCFGFDSISDVVEEEGESALRNNATVDFSSYFGFDSISDVVEETLRPNKRHRLLDKDDVELNISLCLASSTPKINNDIQRFLPDTEEEVEEEVEEEGVSSASNYNGAYLDDVGLDISLCLALSNPNINNDIQDFLPVAVDGVEEDGVSTAINYNEASLDCVDDQDDEDNKGYNKSHEDEESGVKGSGNVPEEVVEEEDEATAEAGPSMLVVGYLPLRNSRTVDFLNCVSDVMEDEEEMLRSNKKAHLLDNVDVALHNSLNLTLSTPNINEDIQGFLPASEEEVEAEGLWSASDYNGPYLDDAGLDISLFLALNTPNINNDIQDFLPDTVDEVEEEGVLSASNYSGAYLDRVDDKDYNESHEDEKSGVNGSGSVPEEVVEDEDEAAAGPSILVADFFTRLDADDEVEEEGDHALRNSRTVDFLSCVSDVVEDEEEILRANKKAHLLDNDDVVLHN</sequence>
<feature type="region of interest" description="Disordered" evidence="1">
    <location>
        <begin position="443"/>
        <end position="487"/>
    </location>
</feature>
<dbReference type="EMBL" id="JAMYWD010001301">
    <property type="protein sequence ID" value="KAJ4943967.1"/>
    <property type="molecule type" value="Genomic_DNA"/>
</dbReference>
<protein>
    <submittedName>
        <fullName evidence="2">Uncharacterized protein</fullName>
    </submittedName>
</protein>
<accession>A0A9Q0GNB5</accession>
<evidence type="ECO:0000313" key="2">
    <source>
        <dbReference type="EMBL" id="KAJ4943967.1"/>
    </source>
</evidence>
<keyword evidence="3" id="KW-1185">Reference proteome</keyword>
<dbReference type="AlphaFoldDB" id="A0A9Q0GNB5"/>
<dbReference type="Gene3D" id="3.80.10.10">
    <property type="entry name" value="Ribonuclease Inhibitor"/>
    <property type="match status" value="1"/>
</dbReference>
<feature type="region of interest" description="Disordered" evidence="1">
    <location>
        <begin position="641"/>
        <end position="669"/>
    </location>
</feature>
<dbReference type="SUPFAM" id="SSF52058">
    <property type="entry name" value="L domain-like"/>
    <property type="match status" value="1"/>
</dbReference>
<evidence type="ECO:0000313" key="3">
    <source>
        <dbReference type="Proteomes" id="UP001141806"/>
    </source>
</evidence>